<dbReference type="GO" id="GO:0043565">
    <property type="term" value="F:sequence-specific DNA binding"/>
    <property type="evidence" value="ECO:0007669"/>
    <property type="project" value="InterPro"/>
</dbReference>
<gene>
    <name evidence="5" type="ORF">FHK82_14125</name>
</gene>
<dbReference type="PROSITE" id="PS00041">
    <property type="entry name" value="HTH_ARAC_FAMILY_1"/>
    <property type="match status" value="1"/>
</dbReference>
<feature type="domain" description="HTH araC/xylS-type" evidence="4">
    <location>
        <begin position="157"/>
        <end position="255"/>
    </location>
</feature>
<dbReference type="InterPro" id="IPR020449">
    <property type="entry name" value="Tscrpt_reg_AraC-type_HTH"/>
</dbReference>
<proteinExistence type="predicted"/>
<comment type="caution">
    <text evidence="5">The sequence shown here is derived from an EMBL/GenBank/DDBJ whole genome shotgun (WGS) entry which is preliminary data.</text>
</comment>
<dbReference type="PANTHER" id="PTHR46796:SF10">
    <property type="entry name" value="TRANSCRIPTIONAL ACTIVATOR FEAR"/>
    <property type="match status" value="1"/>
</dbReference>
<dbReference type="SUPFAM" id="SSF46689">
    <property type="entry name" value="Homeodomain-like"/>
    <property type="match status" value="2"/>
</dbReference>
<dbReference type="EMBL" id="VMRY01000073">
    <property type="protein sequence ID" value="TVT52217.1"/>
    <property type="molecule type" value="Genomic_DNA"/>
</dbReference>
<organism evidence="5 6">
    <name type="scientific">Sedimenticola thiotaurini</name>
    <dbReference type="NCBI Taxonomy" id="1543721"/>
    <lineage>
        <taxon>Bacteria</taxon>
        <taxon>Pseudomonadati</taxon>
        <taxon>Pseudomonadota</taxon>
        <taxon>Gammaproteobacteria</taxon>
        <taxon>Chromatiales</taxon>
        <taxon>Sedimenticolaceae</taxon>
        <taxon>Sedimenticola</taxon>
    </lineage>
</organism>
<keyword evidence="2" id="KW-0238">DNA-binding</keyword>
<dbReference type="SMART" id="SM00342">
    <property type="entry name" value="HTH_ARAC"/>
    <property type="match status" value="1"/>
</dbReference>
<dbReference type="PANTHER" id="PTHR46796">
    <property type="entry name" value="HTH-TYPE TRANSCRIPTIONAL ACTIVATOR RHAS-RELATED"/>
    <property type="match status" value="1"/>
</dbReference>
<dbReference type="InterPro" id="IPR009057">
    <property type="entry name" value="Homeodomain-like_sf"/>
</dbReference>
<evidence type="ECO:0000256" key="3">
    <source>
        <dbReference type="ARBA" id="ARBA00023163"/>
    </source>
</evidence>
<dbReference type="Pfam" id="PF12833">
    <property type="entry name" value="HTH_18"/>
    <property type="match status" value="1"/>
</dbReference>
<dbReference type="InterPro" id="IPR018060">
    <property type="entry name" value="HTH_AraC"/>
</dbReference>
<reference evidence="5 6" key="1">
    <citation type="submission" date="2019-07" db="EMBL/GenBank/DDBJ databases">
        <title>The pathways for chlorine oxyanion respiration interact through the shared metabolite chlorate.</title>
        <authorList>
            <person name="Barnum T.P."/>
            <person name="Cheng Y."/>
            <person name="Hill K.A."/>
            <person name="Lucas L.N."/>
            <person name="Carlson H.K."/>
            <person name="Coates J.D."/>
        </authorList>
    </citation>
    <scope>NUCLEOTIDE SEQUENCE [LARGE SCALE GENOMIC DNA]</scope>
    <source>
        <strain evidence="5">BK-3</strain>
    </source>
</reference>
<dbReference type="PROSITE" id="PS01124">
    <property type="entry name" value="HTH_ARAC_FAMILY_2"/>
    <property type="match status" value="1"/>
</dbReference>
<dbReference type="PRINTS" id="PR00032">
    <property type="entry name" value="HTHARAC"/>
</dbReference>
<evidence type="ECO:0000313" key="6">
    <source>
        <dbReference type="Proteomes" id="UP000317355"/>
    </source>
</evidence>
<protein>
    <submittedName>
        <fullName evidence="5">AraC family transcriptional regulator</fullName>
    </submittedName>
</protein>
<name>A0A558CTW4_9GAMM</name>
<dbReference type="InterPro" id="IPR018062">
    <property type="entry name" value="HTH_AraC-typ_CS"/>
</dbReference>
<keyword evidence="1" id="KW-0805">Transcription regulation</keyword>
<dbReference type="Gene3D" id="1.10.10.60">
    <property type="entry name" value="Homeodomain-like"/>
    <property type="match status" value="2"/>
</dbReference>
<evidence type="ECO:0000259" key="4">
    <source>
        <dbReference type="PROSITE" id="PS01124"/>
    </source>
</evidence>
<sequence>MLNAQVIQLPQQSVEHDHGYHQIILGVQGRAEFEVEGHGDLVSNNLGCLIPSSLSHAFCGVDQNEILVLNVPADEQPSDSMSELESNCSTLIFDKSGFFKVDPRVQQLLQLSAKEMRAYPQDEGLARSFGVCLLQLLTRRITQCTQERRANKRLNMDALDAYIDSNLNQKMLVRDLALLTCLSPSHFFSVFREEMGVTPNQYITSKRLEHAKYLLESTRMPLIDVSVQTGFSSQSAFAHVFKQYIDMTPRQYRLKH</sequence>
<evidence type="ECO:0000256" key="1">
    <source>
        <dbReference type="ARBA" id="ARBA00023015"/>
    </source>
</evidence>
<dbReference type="AlphaFoldDB" id="A0A558CTW4"/>
<keyword evidence="3" id="KW-0804">Transcription</keyword>
<dbReference type="Proteomes" id="UP000317355">
    <property type="component" value="Unassembled WGS sequence"/>
</dbReference>
<accession>A0A558CTW4</accession>
<dbReference type="InterPro" id="IPR050204">
    <property type="entry name" value="AraC_XylS_family_regulators"/>
</dbReference>
<evidence type="ECO:0000256" key="2">
    <source>
        <dbReference type="ARBA" id="ARBA00023125"/>
    </source>
</evidence>
<evidence type="ECO:0000313" key="5">
    <source>
        <dbReference type="EMBL" id="TVT52217.1"/>
    </source>
</evidence>
<dbReference type="GO" id="GO:0003700">
    <property type="term" value="F:DNA-binding transcription factor activity"/>
    <property type="evidence" value="ECO:0007669"/>
    <property type="project" value="InterPro"/>
</dbReference>